<name>A0A0A8B8U2_9ACTN</name>
<feature type="domain" description="Serine aminopeptidase S33" evidence="1">
    <location>
        <begin position="23"/>
        <end position="286"/>
    </location>
</feature>
<dbReference type="InterPro" id="IPR029058">
    <property type="entry name" value="AB_hydrolase_fold"/>
</dbReference>
<reference evidence="2 3" key="2">
    <citation type="journal article" date="2015" name="Genome Announc.">
        <title>Complete Genome Sequence of Coriobacteriaceae Strain 68-1-3, a Novel Mucus-Degrading Isolate from the Swine Intestinal Tract.</title>
        <authorList>
            <person name="Looft T."/>
            <person name="Bayles D.O."/>
            <person name="Alt D.P."/>
            <person name="Stanton T.B."/>
        </authorList>
    </citation>
    <scope>NUCLEOTIDE SEQUENCE [LARGE SCALE GENOMIC DNA]</scope>
    <source>
        <strain evidence="2 3">68-1-3</strain>
    </source>
</reference>
<evidence type="ECO:0000313" key="2">
    <source>
        <dbReference type="EMBL" id="AJC11512.1"/>
    </source>
</evidence>
<dbReference type="InterPro" id="IPR051044">
    <property type="entry name" value="MAG_DAG_Lipase"/>
</dbReference>
<dbReference type="Proteomes" id="UP000031121">
    <property type="component" value="Chromosome"/>
</dbReference>
<proteinExistence type="predicted"/>
<dbReference type="Gene3D" id="3.40.50.1820">
    <property type="entry name" value="alpha/beta hydrolase"/>
    <property type="match status" value="1"/>
</dbReference>
<sequence length="306" mass="32877">MAFASHGGGCRVNALLWAPPSRPVRGVVHLVHGMAEYIERYEPLARFLVDRGFAVCGMDMLGHGRTAPSADERGHIPPDCGYRAILDDVHEVRRSVSQRFPEAPYFLYGHSMGSFIVRTYLAEHPEGVAGAVLSGTGNPPAALAAFGGAAARAIIAARGPAHRSALLDRLGVGGYSRSVKNARTPLDWISADEREVDAYLADPLCGFMFSAGGYAVLSQFVASAVSPETARRIPSDLPVLFVSGDEDPVGERGRGVRRAAALLADAGVRDVRVKLYAGARHEPHNDHVRARLFADVLDFLEERIDG</sequence>
<dbReference type="AlphaFoldDB" id="A0A0A8B8U2"/>
<keyword evidence="3" id="KW-1185">Reference proteome</keyword>
<dbReference type="STRING" id="1531429.JI75_01230"/>
<organism evidence="2 3">
    <name type="scientific">Berryella intestinalis</name>
    <dbReference type="NCBI Taxonomy" id="1531429"/>
    <lineage>
        <taxon>Bacteria</taxon>
        <taxon>Bacillati</taxon>
        <taxon>Actinomycetota</taxon>
        <taxon>Coriobacteriia</taxon>
        <taxon>Eggerthellales</taxon>
        <taxon>Eggerthellaceae</taxon>
        <taxon>Berryella</taxon>
    </lineage>
</organism>
<dbReference type="HOGENOM" id="CLU_026209_1_0_11"/>
<dbReference type="PANTHER" id="PTHR11614">
    <property type="entry name" value="PHOSPHOLIPASE-RELATED"/>
    <property type="match status" value="1"/>
</dbReference>
<protein>
    <recommendedName>
        <fullName evidence="1">Serine aminopeptidase S33 domain-containing protein</fullName>
    </recommendedName>
</protein>
<reference evidence="3" key="1">
    <citation type="submission" date="2014-08" db="EMBL/GenBank/DDBJ databases">
        <title>Coriobacteriaceae sp. complete genome.</title>
        <authorList>
            <person name="Looft T."/>
            <person name="Bayles D.O."/>
            <person name="Stanton T.B."/>
        </authorList>
    </citation>
    <scope>NUCLEOTIDE SEQUENCE [LARGE SCALE GENOMIC DNA]</scope>
    <source>
        <strain evidence="3">68-1-3</strain>
    </source>
</reference>
<dbReference type="Pfam" id="PF12146">
    <property type="entry name" value="Hydrolase_4"/>
    <property type="match status" value="1"/>
</dbReference>
<evidence type="ECO:0000313" key="3">
    <source>
        <dbReference type="Proteomes" id="UP000031121"/>
    </source>
</evidence>
<dbReference type="SUPFAM" id="SSF53474">
    <property type="entry name" value="alpha/beta-Hydrolases"/>
    <property type="match status" value="1"/>
</dbReference>
<dbReference type="EMBL" id="CP009302">
    <property type="protein sequence ID" value="AJC11512.1"/>
    <property type="molecule type" value="Genomic_DNA"/>
</dbReference>
<dbReference type="InterPro" id="IPR022742">
    <property type="entry name" value="Hydrolase_4"/>
</dbReference>
<evidence type="ECO:0000259" key="1">
    <source>
        <dbReference type="Pfam" id="PF12146"/>
    </source>
</evidence>
<dbReference type="KEGG" id="cbac:JI75_01230"/>
<gene>
    <name evidence="2" type="ORF">JI75_01230</name>
</gene>
<accession>A0A0A8B8U2</accession>